<dbReference type="EMBL" id="KQ971371">
    <property type="protein sequence ID" value="KYB25557.1"/>
    <property type="molecule type" value="Genomic_DNA"/>
</dbReference>
<evidence type="ECO:0000313" key="1">
    <source>
        <dbReference type="EMBL" id="KYB25557.1"/>
    </source>
</evidence>
<sequence>MWEEMCRPCDGFTDSQYMKHQPGLFLQSPAVLSCCDVPDDFPKPIYNR</sequence>
<proteinExistence type="predicted"/>
<dbReference type="AlphaFoldDB" id="A0A139WCB8"/>
<dbReference type="PROSITE" id="PS51257">
    <property type="entry name" value="PROKAR_LIPOPROTEIN"/>
    <property type="match status" value="1"/>
</dbReference>
<protein>
    <submittedName>
        <fullName evidence="1">Uncharacterized protein</fullName>
    </submittedName>
</protein>
<accession>A0A139WCB8</accession>
<dbReference type="InParanoid" id="A0A139WCB8"/>
<evidence type="ECO:0000313" key="2">
    <source>
        <dbReference type="Proteomes" id="UP000007266"/>
    </source>
</evidence>
<organism evidence="1 2">
    <name type="scientific">Tribolium castaneum</name>
    <name type="common">Red flour beetle</name>
    <dbReference type="NCBI Taxonomy" id="7070"/>
    <lineage>
        <taxon>Eukaryota</taxon>
        <taxon>Metazoa</taxon>
        <taxon>Ecdysozoa</taxon>
        <taxon>Arthropoda</taxon>
        <taxon>Hexapoda</taxon>
        <taxon>Insecta</taxon>
        <taxon>Pterygota</taxon>
        <taxon>Neoptera</taxon>
        <taxon>Endopterygota</taxon>
        <taxon>Coleoptera</taxon>
        <taxon>Polyphaga</taxon>
        <taxon>Cucujiformia</taxon>
        <taxon>Tenebrionidae</taxon>
        <taxon>Tenebrionidae incertae sedis</taxon>
        <taxon>Tribolium</taxon>
    </lineage>
</organism>
<dbReference type="Proteomes" id="UP000007266">
    <property type="component" value="Linkage group 9"/>
</dbReference>
<gene>
    <name evidence="1" type="primary">AUGUSTUS-3.0.2_34320</name>
    <name evidence="1" type="ORF">TcasGA2_TC034320</name>
</gene>
<reference evidence="1 2" key="1">
    <citation type="journal article" date="2008" name="Nature">
        <title>The genome of the model beetle and pest Tribolium castaneum.</title>
        <authorList>
            <consortium name="Tribolium Genome Sequencing Consortium"/>
            <person name="Richards S."/>
            <person name="Gibbs R.A."/>
            <person name="Weinstock G.M."/>
            <person name="Brown S.J."/>
            <person name="Denell R."/>
            <person name="Beeman R.W."/>
            <person name="Gibbs R."/>
            <person name="Beeman R.W."/>
            <person name="Brown S.J."/>
            <person name="Bucher G."/>
            <person name="Friedrich M."/>
            <person name="Grimmelikhuijzen C.J."/>
            <person name="Klingler M."/>
            <person name="Lorenzen M."/>
            <person name="Richards S."/>
            <person name="Roth S."/>
            <person name="Schroder R."/>
            <person name="Tautz D."/>
            <person name="Zdobnov E.M."/>
            <person name="Muzny D."/>
            <person name="Gibbs R.A."/>
            <person name="Weinstock G.M."/>
            <person name="Attaway T."/>
            <person name="Bell S."/>
            <person name="Buhay C.J."/>
            <person name="Chandrabose M.N."/>
            <person name="Chavez D."/>
            <person name="Clerk-Blankenburg K.P."/>
            <person name="Cree A."/>
            <person name="Dao M."/>
            <person name="Davis C."/>
            <person name="Chacko J."/>
            <person name="Dinh H."/>
            <person name="Dugan-Rocha S."/>
            <person name="Fowler G."/>
            <person name="Garner T.T."/>
            <person name="Garnes J."/>
            <person name="Gnirke A."/>
            <person name="Hawes A."/>
            <person name="Hernandez J."/>
            <person name="Hines S."/>
            <person name="Holder M."/>
            <person name="Hume J."/>
            <person name="Jhangiani S.N."/>
            <person name="Joshi V."/>
            <person name="Khan Z.M."/>
            <person name="Jackson L."/>
            <person name="Kovar C."/>
            <person name="Kowis A."/>
            <person name="Lee S."/>
            <person name="Lewis L.R."/>
            <person name="Margolis J."/>
            <person name="Morgan M."/>
            <person name="Nazareth L.V."/>
            <person name="Nguyen N."/>
            <person name="Okwuonu G."/>
            <person name="Parker D."/>
            <person name="Richards S."/>
            <person name="Ruiz S.J."/>
            <person name="Santibanez J."/>
            <person name="Savard J."/>
            <person name="Scherer S.E."/>
            <person name="Schneider B."/>
            <person name="Sodergren E."/>
            <person name="Tautz D."/>
            <person name="Vattahil S."/>
            <person name="Villasana D."/>
            <person name="White C.S."/>
            <person name="Wright R."/>
            <person name="Park Y."/>
            <person name="Beeman R.W."/>
            <person name="Lord J."/>
            <person name="Oppert B."/>
            <person name="Lorenzen M."/>
            <person name="Brown S."/>
            <person name="Wang L."/>
            <person name="Savard J."/>
            <person name="Tautz D."/>
            <person name="Richards S."/>
            <person name="Weinstock G."/>
            <person name="Gibbs R.A."/>
            <person name="Liu Y."/>
            <person name="Worley K."/>
            <person name="Weinstock G."/>
            <person name="Elsik C.G."/>
            <person name="Reese J.T."/>
            <person name="Elhaik E."/>
            <person name="Landan G."/>
            <person name="Graur D."/>
            <person name="Arensburger P."/>
            <person name="Atkinson P."/>
            <person name="Beeman R.W."/>
            <person name="Beidler J."/>
            <person name="Brown S.J."/>
            <person name="Demuth J.P."/>
            <person name="Drury D.W."/>
            <person name="Du Y.Z."/>
            <person name="Fujiwara H."/>
            <person name="Lorenzen M."/>
            <person name="Maselli V."/>
            <person name="Osanai M."/>
            <person name="Park Y."/>
            <person name="Robertson H.M."/>
            <person name="Tu Z."/>
            <person name="Wang J.J."/>
            <person name="Wang S."/>
            <person name="Richards S."/>
            <person name="Song H."/>
            <person name="Zhang L."/>
            <person name="Sodergren E."/>
            <person name="Werner D."/>
            <person name="Stanke M."/>
            <person name="Morgenstern B."/>
            <person name="Solovyev V."/>
            <person name="Kosarev P."/>
            <person name="Brown G."/>
            <person name="Chen H.C."/>
            <person name="Ermolaeva O."/>
            <person name="Hlavina W."/>
            <person name="Kapustin Y."/>
            <person name="Kiryutin B."/>
            <person name="Kitts P."/>
            <person name="Maglott D."/>
            <person name="Pruitt K."/>
            <person name="Sapojnikov V."/>
            <person name="Souvorov A."/>
            <person name="Mackey A.J."/>
            <person name="Waterhouse R.M."/>
            <person name="Wyder S."/>
            <person name="Zdobnov E.M."/>
            <person name="Zdobnov E.M."/>
            <person name="Wyder S."/>
            <person name="Kriventseva E.V."/>
            <person name="Kadowaki T."/>
            <person name="Bork P."/>
            <person name="Aranda M."/>
            <person name="Bao R."/>
            <person name="Beermann A."/>
            <person name="Berns N."/>
            <person name="Bolognesi R."/>
            <person name="Bonneton F."/>
            <person name="Bopp D."/>
            <person name="Brown S.J."/>
            <person name="Bucher G."/>
            <person name="Butts T."/>
            <person name="Chaumot A."/>
            <person name="Denell R.E."/>
            <person name="Ferrier D.E."/>
            <person name="Friedrich M."/>
            <person name="Gordon C.M."/>
            <person name="Jindra M."/>
            <person name="Klingler M."/>
            <person name="Lan Q."/>
            <person name="Lattorff H.M."/>
            <person name="Laudet V."/>
            <person name="von Levetsow C."/>
            <person name="Liu Z."/>
            <person name="Lutz R."/>
            <person name="Lynch J.A."/>
            <person name="da Fonseca R.N."/>
            <person name="Posnien N."/>
            <person name="Reuter R."/>
            <person name="Roth S."/>
            <person name="Savard J."/>
            <person name="Schinko J.B."/>
            <person name="Schmitt C."/>
            <person name="Schoppmeier M."/>
            <person name="Schroder R."/>
            <person name="Shippy T.D."/>
            <person name="Simonnet F."/>
            <person name="Marques-Souza H."/>
            <person name="Tautz D."/>
            <person name="Tomoyasu Y."/>
            <person name="Trauner J."/>
            <person name="Van der Zee M."/>
            <person name="Vervoort M."/>
            <person name="Wittkopp N."/>
            <person name="Wimmer E.A."/>
            <person name="Yang X."/>
            <person name="Jones A.K."/>
            <person name="Sattelle D.B."/>
            <person name="Ebert P.R."/>
            <person name="Nelson D."/>
            <person name="Scott J.G."/>
            <person name="Beeman R.W."/>
            <person name="Muthukrishnan S."/>
            <person name="Kramer K.J."/>
            <person name="Arakane Y."/>
            <person name="Beeman R.W."/>
            <person name="Zhu Q."/>
            <person name="Hogenkamp D."/>
            <person name="Dixit R."/>
            <person name="Oppert B."/>
            <person name="Jiang H."/>
            <person name="Zou Z."/>
            <person name="Marshall J."/>
            <person name="Elpidina E."/>
            <person name="Vinokurov K."/>
            <person name="Oppert C."/>
            <person name="Zou Z."/>
            <person name="Evans J."/>
            <person name="Lu Z."/>
            <person name="Zhao P."/>
            <person name="Sumathipala N."/>
            <person name="Altincicek B."/>
            <person name="Vilcinskas A."/>
            <person name="Williams M."/>
            <person name="Hultmark D."/>
            <person name="Hetru C."/>
            <person name="Jiang H."/>
            <person name="Grimmelikhuijzen C.J."/>
            <person name="Hauser F."/>
            <person name="Cazzamali G."/>
            <person name="Williamson M."/>
            <person name="Park Y."/>
            <person name="Li B."/>
            <person name="Tanaka Y."/>
            <person name="Predel R."/>
            <person name="Neupert S."/>
            <person name="Schachtner J."/>
            <person name="Verleyen P."/>
            <person name="Raible F."/>
            <person name="Bork P."/>
            <person name="Friedrich M."/>
            <person name="Walden K.K."/>
            <person name="Robertson H.M."/>
            <person name="Angeli S."/>
            <person name="Foret S."/>
            <person name="Bucher G."/>
            <person name="Schuetz S."/>
            <person name="Maleszka R."/>
            <person name="Wimmer E.A."/>
            <person name="Beeman R.W."/>
            <person name="Lorenzen M."/>
            <person name="Tomoyasu Y."/>
            <person name="Miller S.C."/>
            <person name="Grossmann D."/>
            <person name="Bucher G."/>
        </authorList>
    </citation>
    <scope>NUCLEOTIDE SEQUENCE [LARGE SCALE GENOMIC DNA]</scope>
    <source>
        <strain evidence="1 2">Georgia GA2</strain>
    </source>
</reference>
<keyword evidence="2" id="KW-1185">Reference proteome</keyword>
<reference evidence="1 2" key="2">
    <citation type="journal article" date="2010" name="Nucleic Acids Res.">
        <title>BeetleBase in 2010: revisions to provide comprehensive genomic information for Tribolium castaneum.</title>
        <authorList>
            <person name="Kim H.S."/>
            <person name="Murphy T."/>
            <person name="Xia J."/>
            <person name="Caragea D."/>
            <person name="Park Y."/>
            <person name="Beeman R.W."/>
            <person name="Lorenzen M.D."/>
            <person name="Butcher S."/>
            <person name="Manak J.R."/>
            <person name="Brown S.J."/>
        </authorList>
    </citation>
    <scope>GENOME REANNOTATION</scope>
    <source>
        <strain evidence="1 2">Georgia GA2</strain>
    </source>
</reference>
<name>A0A139WCB8_TRICA</name>